<evidence type="ECO:0000313" key="5">
    <source>
        <dbReference type="EMBL" id="ANF57662.1"/>
    </source>
</evidence>
<keyword evidence="3" id="KW-0804">Transcription</keyword>
<keyword evidence="2" id="KW-0238">DNA-binding</keyword>
<dbReference type="RefSeq" id="WP_064122590.1">
    <property type="nucleotide sequence ID" value="NZ_CP015243.1"/>
</dbReference>
<dbReference type="InterPro" id="IPR014036">
    <property type="entry name" value="DeoR-like_C"/>
</dbReference>
<dbReference type="PANTHER" id="PTHR30363:SF44">
    <property type="entry name" value="AGA OPERON TRANSCRIPTIONAL REPRESSOR-RELATED"/>
    <property type="match status" value="1"/>
</dbReference>
<name>A0A172YF03_9GAMM</name>
<dbReference type="PROSITE" id="PS51000">
    <property type="entry name" value="HTH_DEOR_2"/>
    <property type="match status" value="1"/>
</dbReference>
<evidence type="ECO:0000259" key="4">
    <source>
        <dbReference type="PROSITE" id="PS51000"/>
    </source>
</evidence>
<dbReference type="Gene3D" id="1.10.10.10">
    <property type="entry name" value="Winged helix-like DNA-binding domain superfamily/Winged helix DNA-binding domain"/>
    <property type="match status" value="1"/>
</dbReference>
<gene>
    <name evidence="5" type="ORF">A5892_09465</name>
</gene>
<dbReference type="PRINTS" id="PR00037">
    <property type="entry name" value="HTHLACR"/>
</dbReference>
<dbReference type="InterPro" id="IPR001034">
    <property type="entry name" value="DeoR_HTH"/>
</dbReference>
<evidence type="ECO:0000313" key="6">
    <source>
        <dbReference type="Proteomes" id="UP000077875"/>
    </source>
</evidence>
<dbReference type="InterPro" id="IPR018356">
    <property type="entry name" value="Tscrpt_reg_HTH_DeoR_CS"/>
</dbReference>
<dbReference type="PROSITE" id="PS00894">
    <property type="entry name" value="HTH_DEOR_1"/>
    <property type="match status" value="1"/>
</dbReference>
<dbReference type="InterPro" id="IPR036390">
    <property type="entry name" value="WH_DNA-bd_sf"/>
</dbReference>
<keyword evidence="6" id="KW-1185">Reference proteome</keyword>
<dbReference type="PANTHER" id="PTHR30363">
    <property type="entry name" value="HTH-TYPE TRANSCRIPTIONAL REGULATOR SRLR-RELATED"/>
    <property type="match status" value="1"/>
</dbReference>
<evidence type="ECO:0000256" key="1">
    <source>
        <dbReference type="ARBA" id="ARBA00023015"/>
    </source>
</evidence>
<dbReference type="InterPro" id="IPR036388">
    <property type="entry name" value="WH-like_DNA-bd_sf"/>
</dbReference>
<feature type="domain" description="HTH deoR-type" evidence="4">
    <location>
        <begin position="3"/>
        <end position="58"/>
    </location>
</feature>
<dbReference type="AlphaFoldDB" id="A0A172YF03"/>
<organism evidence="5 6">
    <name type="scientific">Halotalea alkalilenta</name>
    <dbReference type="NCBI Taxonomy" id="376489"/>
    <lineage>
        <taxon>Bacteria</taxon>
        <taxon>Pseudomonadati</taxon>
        <taxon>Pseudomonadota</taxon>
        <taxon>Gammaproteobacteria</taxon>
        <taxon>Oceanospirillales</taxon>
        <taxon>Halomonadaceae</taxon>
        <taxon>Halotalea</taxon>
    </lineage>
</organism>
<dbReference type="STRING" id="376489.A5892_09465"/>
<dbReference type="Pfam" id="PF00455">
    <property type="entry name" value="DeoRC"/>
    <property type="match status" value="1"/>
</dbReference>
<dbReference type="SUPFAM" id="SSF100950">
    <property type="entry name" value="NagB/RpiA/CoA transferase-like"/>
    <property type="match status" value="1"/>
</dbReference>
<keyword evidence="1" id="KW-0805">Transcription regulation</keyword>
<dbReference type="SMART" id="SM01134">
    <property type="entry name" value="DeoRC"/>
    <property type="match status" value="1"/>
</dbReference>
<evidence type="ECO:0000256" key="3">
    <source>
        <dbReference type="ARBA" id="ARBA00023163"/>
    </source>
</evidence>
<dbReference type="KEGG" id="haa:A5892_09465"/>
<dbReference type="InterPro" id="IPR050313">
    <property type="entry name" value="Carb_Metab_HTH_regulators"/>
</dbReference>
<dbReference type="InterPro" id="IPR037171">
    <property type="entry name" value="NagB/RpiA_transferase-like"/>
</dbReference>
<sequence>MLPEERKQQILSTLQREHKVHVGALSERFRVTEETIRRDLEKLEREGWLKRTYGGAVLRREGDSALPYWARETLYVDHKRRIAQSASALVEDGMTIMIDAGTTTFELMGALRSRRNVTVVTNSARITAGVESDATLLCCGGELLGKSLAFVGPIAESCLARFHADIAFIGAMALDAERGLMEANIGEAEIKRVMKRHAECTVLLADASKFDGRAPVQVGPLSMVDVLVSDRLPNEEWRARLETAGTQLRLVD</sequence>
<evidence type="ECO:0000256" key="2">
    <source>
        <dbReference type="ARBA" id="ARBA00023125"/>
    </source>
</evidence>
<dbReference type="EMBL" id="CP015243">
    <property type="protein sequence ID" value="ANF57662.1"/>
    <property type="molecule type" value="Genomic_DNA"/>
</dbReference>
<protein>
    <recommendedName>
        <fullName evidence="4">HTH deoR-type domain-containing protein</fullName>
    </recommendedName>
</protein>
<dbReference type="Pfam" id="PF08220">
    <property type="entry name" value="HTH_DeoR"/>
    <property type="match status" value="1"/>
</dbReference>
<dbReference type="SUPFAM" id="SSF46785">
    <property type="entry name" value="Winged helix' DNA-binding domain"/>
    <property type="match status" value="1"/>
</dbReference>
<dbReference type="Proteomes" id="UP000077875">
    <property type="component" value="Chromosome"/>
</dbReference>
<accession>A0A172YF03</accession>
<reference evidence="5 6" key="1">
    <citation type="submission" date="2016-04" db="EMBL/GenBank/DDBJ databases">
        <title>Complete Genome Sequence of Halotalea alkalilenta IHB B 13600.</title>
        <authorList>
            <person name="Swarnkar M.K."/>
            <person name="Sharma A."/>
            <person name="Kaushal K."/>
            <person name="Soni R."/>
            <person name="Rana S."/>
            <person name="Singh A.K."/>
            <person name="Gulati A."/>
        </authorList>
    </citation>
    <scope>NUCLEOTIDE SEQUENCE [LARGE SCALE GENOMIC DNA]</scope>
    <source>
        <strain evidence="5 6">IHB B 13600</strain>
    </source>
</reference>
<dbReference type="SMART" id="SM00420">
    <property type="entry name" value="HTH_DEOR"/>
    <property type="match status" value="1"/>
</dbReference>
<proteinExistence type="predicted"/>
<dbReference type="GO" id="GO:0003700">
    <property type="term" value="F:DNA-binding transcription factor activity"/>
    <property type="evidence" value="ECO:0007669"/>
    <property type="project" value="InterPro"/>
</dbReference>
<dbReference type="Gene3D" id="3.40.50.1360">
    <property type="match status" value="1"/>
</dbReference>
<dbReference type="GO" id="GO:0003677">
    <property type="term" value="F:DNA binding"/>
    <property type="evidence" value="ECO:0007669"/>
    <property type="project" value="UniProtKB-KW"/>
</dbReference>